<evidence type="ECO:0000256" key="1">
    <source>
        <dbReference type="ARBA" id="ARBA00022803"/>
    </source>
</evidence>
<evidence type="ECO:0000256" key="2">
    <source>
        <dbReference type="PROSITE-ProRule" id="PRU00339"/>
    </source>
</evidence>
<feature type="region of interest" description="Disordered" evidence="3">
    <location>
        <begin position="1"/>
        <end position="28"/>
    </location>
</feature>
<comment type="caution">
    <text evidence="5">The sequence shown here is derived from an EMBL/GenBank/DDBJ whole genome shotgun (WGS) entry which is preliminary data.</text>
</comment>
<reference evidence="5" key="1">
    <citation type="submission" date="2021-10" db="EMBL/GenBank/DDBJ databases">
        <title>Tropical sea cucumber genome reveals ecological adaptation and Cuvierian tubules defense mechanism.</title>
        <authorList>
            <person name="Chen T."/>
        </authorList>
    </citation>
    <scope>NUCLEOTIDE SEQUENCE</scope>
    <source>
        <strain evidence="5">Nanhai2018</strain>
        <tissue evidence="5">Muscle</tissue>
    </source>
</reference>
<dbReference type="PANTHER" id="PTHR46423">
    <property type="entry name" value="RNA POLYMERASE II-ASSOCIATED PROTEIN 3"/>
    <property type="match status" value="1"/>
</dbReference>
<feature type="compositionally biased region" description="Basic and acidic residues" evidence="3">
    <location>
        <begin position="15"/>
        <end position="28"/>
    </location>
</feature>
<dbReference type="InterPro" id="IPR029052">
    <property type="entry name" value="Metallo-depent_PP-like"/>
</dbReference>
<dbReference type="InterPro" id="IPR051966">
    <property type="entry name" value="RPAP3"/>
</dbReference>
<dbReference type="OrthoDB" id="445564at2759"/>
<dbReference type="Pfam" id="PF00515">
    <property type="entry name" value="TPR_1"/>
    <property type="match status" value="1"/>
</dbReference>
<evidence type="ECO:0000256" key="3">
    <source>
        <dbReference type="SAM" id="MobiDB-lite"/>
    </source>
</evidence>
<dbReference type="PROSITE" id="PS50005">
    <property type="entry name" value="TPR"/>
    <property type="match status" value="1"/>
</dbReference>
<accession>A0A9Q1HH69</accession>
<feature type="compositionally biased region" description="Polar residues" evidence="3">
    <location>
        <begin position="1"/>
        <end position="14"/>
    </location>
</feature>
<dbReference type="GO" id="GO:0016791">
    <property type="term" value="F:phosphatase activity"/>
    <property type="evidence" value="ECO:0007669"/>
    <property type="project" value="UniProtKB-ARBA"/>
</dbReference>
<dbReference type="Proteomes" id="UP001152320">
    <property type="component" value="Chromosome 3"/>
</dbReference>
<feature type="repeat" description="TPR" evidence="2">
    <location>
        <begin position="27"/>
        <end position="60"/>
    </location>
</feature>
<dbReference type="Pfam" id="PF08321">
    <property type="entry name" value="PPP5"/>
    <property type="match status" value="1"/>
</dbReference>
<sequence length="218" mass="24866">MSDTSSSETGPQNSAEKESNEDNAKKAEEFKGQANEYFKAQNFEDAIEYYSKAIALNPTVAAYFGNRSFAYLKTECFGSALADASKALELDRAYIKGYYRRATANLALGKFKVALKDYETVKKYRPNDKDAKAKYTECHKIVTQQAFERAIRVDEAKKNLADSLDIANMVIDDKYSGPKLEDGKVTKEFAEELLEYFHKEQKLERKYVYQVCGFQDYV</sequence>
<dbReference type="InterPro" id="IPR011990">
    <property type="entry name" value="TPR-like_helical_dom_sf"/>
</dbReference>
<dbReference type="Pfam" id="PF13181">
    <property type="entry name" value="TPR_8"/>
    <property type="match status" value="1"/>
</dbReference>
<keyword evidence="6" id="KW-1185">Reference proteome</keyword>
<protein>
    <submittedName>
        <fullName evidence="5">Serine/threonine-protein phosphatase 5</fullName>
    </submittedName>
</protein>
<dbReference type="InterPro" id="IPR019734">
    <property type="entry name" value="TPR_rpt"/>
</dbReference>
<evidence type="ECO:0000313" key="5">
    <source>
        <dbReference type="EMBL" id="KAJ8045675.1"/>
    </source>
</evidence>
<evidence type="ECO:0000259" key="4">
    <source>
        <dbReference type="Pfam" id="PF08321"/>
    </source>
</evidence>
<feature type="domain" description="PPP" evidence="4">
    <location>
        <begin position="135"/>
        <end position="211"/>
    </location>
</feature>
<dbReference type="PANTHER" id="PTHR46423:SF1">
    <property type="entry name" value="RNA POLYMERASE II-ASSOCIATED PROTEIN 3"/>
    <property type="match status" value="1"/>
</dbReference>
<dbReference type="SUPFAM" id="SSF48452">
    <property type="entry name" value="TPR-like"/>
    <property type="match status" value="1"/>
</dbReference>
<gene>
    <name evidence="5" type="ORF">HOLleu_08722</name>
</gene>
<dbReference type="FunFam" id="1.25.40.10:FF:000055">
    <property type="entry name" value="Serine/threonine-protein phosphatase"/>
    <property type="match status" value="1"/>
</dbReference>
<dbReference type="GO" id="GO:0101031">
    <property type="term" value="C:protein folding chaperone complex"/>
    <property type="evidence" value="ECO:0007669"/>
    <property type="project" value="TreeGrafter"/>
</dbReference>
<dbReference type="InterPro" id="IPR013235">
    <property type="entry name" value="PPP_dom"/>
</dbReference>
<dbReference type="Gene3D" id="1.25.40.10">
    <property type="entry name" value="Tetratricopeptide repeat domain"/>
    <property type="match status" value="1"/>
</dbReference>
<organism evidence="5 6">
    <name type="scientific">Holothuria leucospilota</name>
    <name type="common">Black long sea cucumber</name>
    <name type="synonym">Mertensiothuria leucospilota</name>
    <dbReference type="NCBI Taxonomy" id="206669"/>
    <lineage>
        <taxon>Eukaryota</taxon>
        <taxon>Metazoa</taxon>
        <taxon>Echinodermata</taxon>
        <taxon>Eleutherozoa</taxon>
        <taxon>Echinozoa</taxon>
        <taxon>Holothuroidea</taxon>
        <taxon>Aspidochirotacea</taxon>
        <taxon>Aspidochirotida</taxon>
        <taxon>Holothuriidae</taxon>
        <taxon>Holothuria</taxon>
    </lineage>
</organism>
<keyword evidence="1 2" id="KW-0802">TPR repeat</keyword>
<dbReference type="EMBL" id="JAIZAY010000003">
    <property type="protein sequence ID" value="KAJ8045675.1"/>
    <property type="molecule type" value="Genomic_DNA"/>
</dbReference>
<evidence type="ECO:0000313" key="6">
    <source>
        <dbReference type="Proteomes" id="UP001152320"/>
    </source>
</evidence>
<dbReference type="AlphaFoldDB" id="A0A9Q1HH69"/>
<dbReference type="Gene3D" id="3.60.21.10">
    <property type="match status" value="1"/>
</dbReference>
<name>A0A9Q1HH69_HOLLE</name>
<proteinExistence type="predicted"/>
<dbReference type="SMART" id="SM00028">
    <property type="entry name" value="TPR"/>
    <property type="match status" value="3"/>
</dbReference>